<gene>
    <name evidence="1" type="ORF">BpHYR1_028790</name>
</gene>
<dbReference type="EMBL" id="REGN01003706">
    <property type="protein sequence ID" value="RNA21235.1"/>
    <property type="molecule type" value="Genomic_DNA"/>
</dbReference>
<accession>A0A3M7RD75</accession>
<organism evidence="1 2">
    <name type="scientific">Brachionus plicatilis</name>
    <name type="common">Marine rotifer</name>
    <name type="synonym">Brachionus muelleri</name>
    <dbReference type="NCBI Taxonomy" id="10195"/>
    <lineage>
        <taxon>Eukaryota</taxon>
        <taxon>Metazoa</taxon>
        <taxon>Spiralia</taxon>
        <taxon>Gnathifera</taxon>
        <taxon>Rotifera</taxon>
        <taxon>Eurotatoria</taxon>
        <taxon>Monogononta</taxon>
        <taxon>Pseudotrocha</taxon>
        <taxon>Ploima</taxon>
        <taxon>Brachionidae</taxon>
        <taxon>Brachionus</taxon>
    </lineage>
</organism>
<comment type="caution">
    <text evidence="1">The sequence shown here is derived from an EMBL/GenBank/DDBJ whole genome shotgun (WGS) entry which is preliminary data.</text>
</comment>
<name>A0A3M7RD75_BRAPC</name>
<sequence length="226" mass="26141">MFKFFDIFIAILNENPLIEVCKVVDHEVVDLETLTLCRMDLMSKIKISFFIPKVQDGFNQPSLQCILKAINTNDPFIKILDRKPIFIFNLSKLLCGSKARFPMSCPEPLLETTKASSIVKVTPGQVGIILDLILNPVIECRIKRIKFIFDYKLSNETYNLKKAFYFLKIKFYGLRPDADLFENLRKFVTHSSLSIPINNYFSSLIMSHFSFISTVHLVMLQWSRIA</sequence>
<reference evidence="1 2" key="1">
    <citation type="journal article" date="2018" name="Sci. Rep.">
        <title>Genomic signatures of local adaptation to the degree of environmental predictability in rotifers.</title>
        <authorList>
            <person name="Franch-Gras L."/>
            <person name="Hahn C."/>
            <person name="Garcia-Roger E.M."/>
            <person name="Carmona M.J."/>
            <person name="Serra M."/>
            <person name="Gomez A."/>
        </authorList>
    </citation>
    <scope>NUCLEOTIDE SEQUENCE [LARGE SCALE GENOMIC DNA]</scope>
    <source>
        <strain evidence="1">HYR1</strain>
    </source>
</reference>
<protein>
    <submittedName>
        <fullName evidence="1">Uncharacterized protein</fullName>
    </submittedName>
</protein>
<evidence type="ECO:0000313" key="1">
    <source>
        <dbReference type="EMBL" id="RNA21235.1"/>
    </source>
</evidence>
<dbReference type="Proteomes" id="UP000276133">
    <property type="component" value="Unassembled WGS sequence"/>
</dbReference>
<proteinExistence type="predicted"/>
<keyword evidence="2" id="KW-1185">Reference proteome</keyword>
<evidence type="ECO:0000313" key="2">
    <source>
        <dbReference type="Proteomes" id="UP000276133"/>
    </source>
</evidence>
<dbReference type="AlphaFoldDB" id="A0A3M7RD75"/>